<keyword evidence="3" id="KW-1185">Reference proteome</keyword>
<accession>A0A0D6MML6</accession>
<feature type="chain" id="PRO_5002308371" evidence="1">
    <location>
        <begin position="18"/>
        <end position="803"/>
    </location>
</feature>
<organism evidence="2 3">
    <name type="scientific">Tanticharoenia sakaeratensis NBRC 103193</name>
    <dbReference type="NCBI Taxonomy" id="1231623"/>
    <lineage>
        <taxon>Bacteria</taxon>
        <taxon>Pseudomonadati</taxon>
        <taxon>Pseudomonadota</taxon>
        <taxon>Alphaproteobacteria</taxon>
        <taxon>Acetobacterales</taxon>
        <taxon>Acetobacteraceae</taxon>
        <taxon>Tanticharoenia</taxon>
    </lineage>
</organism>
<comment type="caution">
    <text evidence="2">The sequence shown here is derived from an EMBL/GenBank/DDBJ whole genome shotgun (WGS) entry which is preliminary data.</text>
</comment>
<proteinExistence type="predicted"/>
<evidence type="ECO:0000313" key="3">
    <source>
        <dbReference type="Proteomes" id="UP000032679"/>
    </source>
</evidence>
<protein>
    <submittedName>
        <fullName evidence="2">Uncharacterized protein</fullName>
    </submittedName>
</protein>
<feature type="signal peptide" evidence="1">
    <location>
        <begin position="1"/>
        <end position="17"/>
    </location>
</feature>
<evidence type="ECO:0000256" key="1">
    <source>
        <dbReference type="SAM" id="SignalP"/>
    </source>
</evidence>
<dbReference type="RefSeq" id="WP_148505964.1">
    <property type="nucleotide sequence ID" value="NZ_BALE01000034.1"/>
</dbReference>
<gene>
    <name evidence="2" type="ORF">Tasa_034_001</name>
</gene>
<dbReference type="EMBL" id="BALE01000034">
    <property type="protein sequence ID" value="GAN54917.1"/>
    <property type="molecule type" value="Genomic_DNA"/>
</dbReference>
<dbReference type="AlphaFoldDB" id="A0A0D6MML6"/>
<sequence>MKKLALLWFAGGTVACAAPAPTTYLDNAGRRMPILMTTTANANGVPLAAAYRNAAGQWQPTTVVQQICGVDAGGTPQPCNDITQSMINVAGGIAGLDNAANMTAPVLSPAIATSAQYMAPGATAAFTLPMDKLVPDSHSMFTLGQETAQFGGLYDAGGTPIHRAVTVIGQPYGNYNAGCTLCIFSTSAGDGGGGGQAGISGTDYRAGASAVSQSDFAAVGFYHFDENWSARVTAQVASFAAGTATLATPMTAEQMATLHAGMYVATNVINPGDPTTGSSGLLRISSYHGYLKSWDAGHLYVYDWAVPGDGNSASGQVPDVANLDRTITTYTVPMVWVGVPDKHFAENEYMVADGSHVLGNTATSIANAFEREEFDFRASNWSKAHSVSFHGWTTSFECDSCVTNAMDEGSYAYLVNGPMLPLAYRAQLYGDAVEYSGYSTMLGSNGAPEIVNSDGSTTNASASVPAGTNHIMASFASSLPSNNTLNFSVLSNKEQTTSGTWVDYGIRMGLNIDGNRNRQTGLTGGTMMGSLAFNYPGHLSGVCTMGGNVNLGLCTEGDGTSDFAKDVTFNGSARVASGILENGAPSWKPASGSTPAGVSGQGTVHLWNQIAGGAARTEIVNVDPTNGAGGFAFYNINSSNSVSGASPLLSLLQNAGATFNVHATLASGASIGSNQTLFFNPANVSNNLYPGLTACDSYTICLQGNIGANLGILASSIQGGAMGSRSFWQPDGHGNWHASSEVSGGGAVSNTAFTLASLPTANETDGAQVWCSDCRLNGIAGVEAFWHSSVSRWTDSQNNALSN</sequence>
<name>A0A0D6MML6_9PROT</name>
<evidence type="ECO:0000313" key="2">
    <source>
        <dbReference type="EMBL" id="GAN54917.1"/>
    </source>
</evidence>
<keyword evidence="1" id="KW-0732">Signal</keyword>
<reference evidence="2 3" key="1">
    <citation type="submission" date="2012-10" db="EMBL/GenBank/DDBJ databases">
        <title>Genome sequencing of Tanticharoenia sakaeratensis NBRC 103193.</title>
        <authorList>
            <person name="Azuma Y."/>
            <person name="Hadano H."/>
            <person name="Hirakawa H."/>
            <person name="Matsushita K."/>
        </authorList>
    </citation>
    <scope>NUCLEOTIDE SEQUENCE [LARGE SCALE GENOMIC DNA]</scope>
    <source>
        <strain evidence="2 3">NBRC 103193</strain>
    </source>
</reference>
<dbReference type="Proteomes" id="UP000032679">
    <property type="component" value="Unassembled WGS sequence"/>
</dbReference>
<dbReference type="OrthoDB" id="7283287at2"/>
<dbReference type="PROSITE" id="PS51257">
    <property type="entry name" value="PROKAR_LIPOPROTEIN"/>
    <property type="match status" value="1"/>
</dbReference>